<dbReference type="Gene3D" id="3.50.50.60">
    <property type="entry name" value="FAD/NAD(P)-binding domain"/>
    <property type="match status" value="1"/>
</dbReference>
<evidence type="ECO:0000313" key="4">
    <source>
        <dbReference type="Proteomes" id="UP000254000"/>
    </source>
</evidence>
<comment type="caution">
    <text evidence="3">The sequence shown here is derived from an EMBL/GenBank/DDBJ whole genome shotgun (WGS) entry which is preliminary data.</text>
</comment>
<evidence type="ECO:0000313" key="3">
    <source>
        <dbReference type="EMBL" id="RDB66533.1"/>
    </source>
</evidence>
<dbReference type="AlphaFoldDB" id="A0A369M464"/>
<feature type="transmembrane region" description="Helical" evidence="1">
    <location>
        <begin position="20"/>
        <end position="37"/>
    </location>
</feature>
<gene>
    <name evidence="3" type="ORF">C1877_04975</name>
</gene>
<dbReference type="PANTHER" id="PTHR43734">
    <property type="entry name" value="PHYTOENE DESATURASE"/>
    <property type="match status" value="1"/>
</dbReference>
<dbReference type="PANTHER" id="PTHR43734:SF1">
    <property type="entry name" value="PHYTOENE DESATURASE"/>
    <property type="match status" value="1"/>
</dbReference>
<keyword evidence="4" id="KW-1185">Reference proteome</keyword>
<evidence type="ECO:0000259" key="2">
    <source>
        <dbReference type="Pfam" id="PF01593"/>
    </source>
</evidence>
<dbReference type="EMBL" id="PPTS01000002">
    <property type="protein sequence ID" value="RDB66533.1"/>
    <property type="molecule type" value="Genomic_DNA"/>
</dbReference>
<dbReference type="GO" id="GO:0016491">
    <property type="term" value="F:oxidoreductase activity"/>
    <property type="evidence" value="ECO:0007669"/>
    <property type="project" value="InterPro"/>
</dbReference>
<evidence type="ECO:0000256" key="1">
    <source>
        <dbReference type="SAM" id="Phobius"/>
    </source>
</evidence>
<protein>
    <recommendedName>
        <fullName evidence="2">Amine oxidase domain-containing protein</fullName>
    </recommendedName>
</protein>
<keyword evidence="1" id="KW-1133">Transmembrane helix</keyword>
<name>A0A369M464_9ACTN</name>
<keyword evidence="1" id="KW-0812">Transmembrane</keyword>
<dbReference type="PRINTS" id="PR00411">
    <property type="entry name" value="PNDRDTASEI"/>
</dbReference>
<dbReference type="Proteomes" id="UP000254000">
    <property type="component" value="Unassembled WGS sequence"/>
</dbReference>
<organism evidence="3 4">
    <name type="scientific">Gordonibacter pamelaeae</name>
    <dbReference type="NCBI Taxonomy" id="471189"/>
    <lineage>
        <taxon>Bacteria</taxon>
        <taxon>Bacillati</taxon>
        <taxon>Actinomycetota</taxon>
        <taxon>Coriobacteriia</taxon>
        <taxon>Eggerthellales</taxon>
        <taxon>Eggerthellaceae</taxon>
        <taxon>Gordonibacter</taxon>
    </lineage>
</organism>
<dbReference type="InterPro" id="IPR002937">
    <property type="entry name" value="Amino_oxidase"/>
</dbReference>
<feature type="domain" description="Amine oxidase" evidence="2">
    <location>
        <begin position="27"/>
        <end position="460"/>
    </location>
</feature>
<sequence length="469" mass="50162">MRARGRAEQGGDTSMKRYDAIVIGAGIGGLAAALLLAESGRSVVLLEKRNQPGGRIGSSKRDGFTVDFGVHLISRGEKGPLVQLLERCGVEHGIEFTKVRPIQTTGGESFKFPHDLKGRVPDADFEAVVKMVTDVKGMSDEETHAFDGQTLEEFLSTYTTDPFVHACVSQVGFIYCCIPEYRLSAGEFARCLKWEAEARSSGYPTGGCVSIMEAYLAGLGRYGVDVRFGVPVDKVLVEDGRAVGVVAGGEELRSDLVVSNAGIKETVRDLVGEGAFDAEYVRYVDGLEISFVSIIARFALDTVISPEIKMLSGFSSVPVREYNDKLMRGEIPEELNSFIVVPSSFDPSVAPAGKQLVMMTTAVPAGIKDEYCPAILDALIKVAESHFPGLQEHALFVERVYPSDVARIMGEEGAGIGIAQQAGQAGVDRPPIKTPLEGLYIVGAEAGGSGVGTELAVNSAIEFFDTYVA</sequence>
<dbReference type="OrthoDB" id="9774675at2"/>
<accession>A0A369M464</accession>
<keyword evidence="1" id="KW-0472">Membrane</keyword>
<proteinExistence type="predicted"/>
<dbReference type="InterPro" id="IPR036188">
    <property type="entry name" value="FAD/NAD-bd_sf"/>
</dbReference>
<dbReference type="Gene3D" id="3.90.660.50">
    <property type="match status" value="1"/>
</dbReference>
<dbReference type="Pfam" id="PF01593">
    <property type="entry name" value="Amino_oxidase"/>
    <property type="match status" value="1"/>
</dbReference>
<dbReference type="SUPFAM" id="SSF51905">
    <property type="entry name" value="FAD/NAD(P)-binding domain"/>
    <property type="match status" value="1"/>
</dbReference>
<reference evidence="3 4" key="1">
    <citation type="journal article" date="2018" name="Elife">
        <title>Discovery and characterization of a prevalent human gut bacterial enzyme sufficient for the inactivation of a family of plant toxins.</title>
        <authorList>
            <person name="Koppel N."/>
            <person name="Bisanz J.E."/>
            <person name="Pandelia M.E."/>
            <person name="Turnbaugh P.J."/>
            <person name="Balskus E.P."/>
        </authorList>
    </citation>
    <scope>NUCLEOTIDE SEQUENCE [LARGE SCALE GENOMIC DNA]</scope>
    <source>
        <strain evidence="3 4">3C</strain>
    </source>
</reference>